<dbReference type="KEGG" id="abri:DFR85_12720"/>
<comment type="similarity">
    <text evidence="1 3">Belongs to the glycosyl hydrolase 57 family.</text>
</comment>
<dbReference type="Proteomes" id="UP000248044">
    <property type="component" value="Chromosome"/>
</dbReference>
<name>A0A2U9IJ31_9CREN</name>
<evidence type="ECO:0000256" key="4">
    <source>
        <dbReference type="SAM" id="Phobius"/>
    </source>
</evidence>
<keyword evidence="4" id="KW-0812">Transmembrane</keyword>
<dbReference type="Gene3D" id="3.20.110.10">
    <property type="entry name" value="Glycoside hydrolase 38, N terminal domain"/>
    <property type="match status" value="2"/>
</dbReference>
<dbReference type="InterPro" id="IPR004300">
    <property type="entry name" value="Glyco_hydro_57_N"/>
</dbReference>
<proteinExistence type="inferred from homology"/>
<keyword evidence="6" id="KW-0378">Hydrolase</keyword>
<dbReference type="PANTHER" id="PTHR36306:SF1">
    <property type="entry name" value="ALPHA-AMYLASE-RELATED"/>
    <property type="match status" value="1"/>
</dbReference>
<reference evidence="6 7" key="1">
    <citation type="submission" date="2018-05" db="EMBL/GenBank/DDBJ databases">
        <title>Complete Genome Sequences of Extremely Thermoacidophilic, Metal-Mobilizing Type-Strain Members of the Archaeal Family Sulfolobaceae: Acidianus brierleyi DSM-1651T, Acidianus sulfidivorans DSM-18786T, Metallosphaera hakonensis DSM-7519T, and Metallosphaera prunae DSM-10039T.</title>
        <authorList>
            <person name="Counts J.A."/>
            <person name="Kelly R.M."/>
        </authorList>
    </citation>
    <scope>NUCLEOTIDE SEQUENCE [LARGE SCALE GENOMIC DNA]</scope>
    <source>
        <strain evidence="6 7">DSM 1651</strain>
    </source>
</reference>
<keyword evidence="2 3" id="KW-0119">Carbohydrate metabolism</keyword>
<evidence type="ECO:0000256" key="2">
    <source>
        <dbReference type="ARBA" id="ARBA00023277"/>
    </source>
</evidence>
<dbReference type="PANTHER" id="PTHR36306">
    <property type="entry name" value="ALPHA-AMYLASE-RELATED-RELATED"/>
    <property type="match status" value="1"/>
</dbReference>
<feature type="domain" description="Glycoside hydrolase family 57 N-terminal" evidence="5">
    <location>
        <begin position="335"/>
        <end position="640"/>
    </location>
</feature>
<evidence type="ECO:0000313" key="6">
    <source>
        <dbReference type="EMBL" id="AWR96030.1"/>
    </source>
</evidence>
<dbReference type="InterPro" id="IPR011330">
    <property type="entry name" value="Glyco_hydro/deAcase_b/a-brl"/>
</dbReference>
<dbReference type="InterPro" id="IPR052046">
    <property type="entry name" value="GH57_Enzymes"/>
</dbReference>
<evidence type="ECO:0000259" key="5">
    <source>
        <dbReference type="Pfam" id="PF03065"/>
    </source>
</evidence>
<gene>
    <name evidence="6" type="ORF">DFR85_12720</name>
</gene>
<accession>A0A2U9IJ31</accession>
<feature type="transmembrane region" description="Helical" evidence="4">
    <location>
        <begin position="866"/>
        <end position="885"/>
    </location>
</feature>
<protein>
    <submittedName>
        <fullName evidence="6">Glycoside hydrolase</fullName>
    </submittedName>
</protein>
<evidence type="ECO:0000256" key="1">
    <source>
        <dbReference type="ARBA" id="ARBA00006821"/>
    </source>
</evidence>
<keyword evidence="7" id="KW-1185">Reference proteome</keyword>
<dbReference type="OrthoDB" id="18576at2157"/>
<dbReference type="EMBL" id="CP029289">
    <property type="protein sequence ID" value="AWR96030.1"/>
    <property type="molecule type" value="Genomic_DNA"/>
</dbReference>
<dbReference type="Pfam" id="PF03065">
    <property type="entry name" value="Glyco_hydro_57"/>
    <property type="match status" value="1"/>
</dbReference>
<dbReference type="SUPFAM" id="SSF88713">
    <property type="entry name" value="Glycoside hydrolase/deacetylase"/>
    <property type="match status" value="1"/>
</dbReference>
<dbReference type="InterPro" id="IPR027291">
    <property type="entry name" value="Glyco_hydro_38_N_sf"/>
</dbReference>
<dbReference type="AlphaFoldDB" id="A0A2U9IJ31"/>
<dbReference type="GO" id="GO:0005975">
    <property type="term" value="P:carbohydrate metabolic process"/>
    <property type="evidence" value="ECO:0007669"/>
    <property type="project" value="InterPro"/>
</dbReference>
<organism evidence="6 7">
    <name type="scientific">Acidianus brierleyi</name>
    <dbReference type="NCBI Taxonomy" id="41673"/>
    <lineage>
        <taxon>Archaea</taxon>
        <taxon>Thermoproteota</taxon>
        <taxon>Thermoprotei</taxon>
        <taxon>Sulfolobales</taxon>
        <taxon>Sulfolobaceae</taxon>
        <taxon>Acidianus</taxon>
    </lineage>
</organism>
<evidence type="ECO:0000256" key="3">
    <source>
        <dbReference type="RuleBase" id="RU361196"/>
    </source>
</evidence>
<dbReference type="GO" id="GO:0016787">
    <property type="term" value="F:hydrolase activity"/>
    <property type="evidence" value="ECO:0007669"/>
    <property type="project" value="UniProtKB-KW"/>
</dbReference>
<dbReference type="CDD" id="cd10796">
    <property type="entry name" value="GH57N_APU"/>
    <property type="match status" value="1"/>
</dbReference>
<keyword evidence="4" id="KW-0472">Membrane</keyword>
<evidence type="ECO:0000313" key="7">
    <source>
        <dbReference type="Proteomes" id="UP000248044"/>
    </source>
</evidence>
<sequence>MIKKLLAIIFVFVIFSEIFLVQQFYSKTEINVNFTVTSQGYTTIYISGIPSNESVTLHYGIENGPQESWIQVFNKEMIWNGNNFSATIGPFTNNTWISWVFYDNSTGTWINYEDHPFWNWNLQINPTDIGQTYAIVLPNGSILITAIGRAPDLFDVHYGLASGPQAGLPWSNITDVVMTYNPLWGNYSTLIGPFKPRQWIQWVYHDLTTNLWYNNYGKNFAIEDIYSPVKIIGINYTKFVFVTGQVLGINISIYNGYSSSQSIDLIITLNNGNYSFESYLNPGINTKYISISQSLPQGIYYPEILGIDNGTVLFANPMPPLYIVNTTNKKPISLVIVWNMHQPLYIEPNGTWEQPWVPLHTGQDFMWNGSMVGSYELQALLINKYNLSVTIDFTPVLLYQWETLLHEKQFNYSGIFPGNITYDIKAINFTLNLYKKLTQEGKIEVLTVPFYHPLMAIEYDNGWESDMLAQILMGKNFTRYVFGINSSGIWTPEMAFNMGLIHLYNESGINFTILDQQAFLPYVTLVNGSLNPDQPFKVEDSLGDSIFVLFRNTTLSNEFGFQFFSQSPYLTEEQLIHQLATIYMSNPGGIVVVALDGENPLIFNPVTGPYDLNAIYSAISQYEGSWLITQTASQAISSHNYSIITNLPENSWDLNLDYWNNGYYGKQLIWKNVSEAREYLVSLTIALGDQISPIVWTSPRTTPNSTNLVDSLWNYLYVAEGSDWTWQTGPPANGPSWFKAQAIVYSNTIINTIKSLMNNITLVSIQSSHKYTKLKIENKLPYDLNLIVVVNNGTFNASDKIILHHGINIIKIAIDDNGNNEFLVYLFAPVNYNEIGAGVIHLTQYGFMLKEFNYSEQSSQNIDSTIYIGTILGIIVLSIIIFFIYRKLR</sequence>
<keyword evidence="4" id="KW-1133">Transmembrane helix</keyword>